<sequence length="480" mass="54199">MGVNVLLGSDDLLAAFACGSAFAWDGWFQKQTEDSNFSSIIDLLFNIATFVYIGAIMPWHDFVNAEINIQIWRLIVLAILILLLKRIPIVVAMWKFIPDIKTFHEAIFSGYFGPMGVGAIFMSTYGRLLLIQHVEYPPKTTNDVLAYTIQPVVFFLVLASVIVHGFTLDELDEAGTKEVEEVGRIGQDEDWGGEDTLEMRKYRQKKAFERRASLQHHDEKHEKDIADAGDEHHDANFPQVKEWVEGNSMVLEYQDHALSDTKTVVIPITEEDRKHVKEKQSPFYAWLARHGEKLEHSIGWQSEDPMHQSHIAHLFNKGVPSRLSRLMHEWTEAKMTRDPEYEDLRHTPGKAPSVHGAGEEEHDQQPTTTTHEETTENPGSIITLAPPNTWNSTPSAAQDSSSLGTVPQESQSNGILRTEDPYSTEERYNVDSASQQTGMSESNGRHVSFAAYRPPGVTKNETVPEESVDPLDRGEKEHQD</sequence>
<accession>A0AAF0IQP4</accession>
<evidence type="ECO:0000256" key="9">
    <source>
        <dbReference type="ARBA" id="ARBA00023136"/>
    </source>
</evidence>
<feature type="transmembrane region" description="Helical" evidence="12">
    <location>
        <begin position="40"/>
        <end position="59"/>
    </location>
</feature>
<comment type="subcellular location">
    <subcellularLocation>
        <location evidence="1">Membrane</location>
        <topology evidence="1">Multi-pass membrane protein</topology>
    </subcellularLocation>
</comment>
<feature type="transmembrane region" description="Helical" evidence="12">
    <location>
        <begin position="145"/>
        <end position="168"/>
    </location>
</feature>
<evidence type="ECO:0000256" key="7">
    <source>
        <dbReference type="ARBA" id="ARBA00023053"/>
    </source>
</evidence>
<feature type="compositionally biased region" description="Basic and acidic residues" evidence="11">
    <location>
        <begin position="417"/>
        <end position="429"/>
    </location>
</feature>
<evidence type="ECO:0000256" key="8">
    <source>
        <dbReference type="ARBA" id="ARBA00023065"/>
    </source>
</evidence>
<name>A0AAF0IQP4_9BASI</name>
<dbReference type="PANTHER" id="PTHR31382">
    <property type="entry name" value="NA(+)/H(+) ANTIPORTER"/>
    <property type="match status" value="1"/>
</dbReference>
<feature type="compositionally biased region" description="Polar residues" evidence="11">
    <location>
        <begin position="386"/>
        <end position="415"/>
    </location>
</feature>
<comment type="similarity">
    <text evidence="2">Belongs to the fungal Na(+)/H(+) exchanger family.</text>
</comment>
<evidence type="ECO:0000313" key="14">
    <source>
        <dbReference type="EMBL" id="WFD01607.1"/>
    </source>
</evidence>
<feature type="transmembrane region" description="Helical" evidence="12">
    <location>
        <begin position="106"/>
        <end position="125"/>
    </location>
</feature>
<keyword evidence="7" id="KW-0915">Sodium</keyword>
<keyword evidence="3" id="KW-0813">Transport</keyword>
<feature type="compositionally biased region" description="Polar residues" evidence="11">
    <location>
        <begin position="431"/>
        <end position="442"/>
    </location>
</feature>
<evidence type="ECO:0000256" key="4">
    <source>
        <dbReference type="ARBA" id="ARBA00022449"/>
    </source>
</evidence>
<evidence type="ECO:0000256" key="12">
    <source>
        <dbReference type="SAM" id="Phobius"/>
    </source>
</evidence>
<evidence type="ECO:0000256" key="11">
    <source>
        <dbReference type="SAM" id="MobiDB-lite"/>
    </source>
</evidence>
<dbReference type="GO" id="GO:0036376">
    <property type="term" value="P:sodium ion export across plasma membrane"/>
    <property type="evidence" value="ECO:0007669"/>
    <property type="project" value="InterPro"/>
</dbReference>
<dbReference type="GO" id="GO:0015385">
    <property type="term" value="F:sodium:proton antiporter activity"/>
    <property type="evidence" value="ECO:0007669"/>
    <property type="project" value="InterPro"/>
</dbReference>
<dbReference type="Pfam" id="PF00999">
    <property type="entry name" value="Na_H_Exchanger"/>
    <property type="match status" value="1"/>
</dbReference>
<proteinExistence type="inferred from homology"/>
<feature type="compositionally biased region" description="Basic and acidic residues" evidence="11">
    <location>
        <begin position="337"/>
        <end position="346"/>
    </location>
</feature>
<dbReference type="InterPro" id="IPR004712">
    <property type="entry name" value="Na+/H+_antiporter_fungi"/>
</dbReference>
<evidence type="ECO:0000256" key="3">
    <source>
        <dbReference type="ARBA" id="ARBA00022448"/>
    </source>
</evidence>
<reference evidence="14" key="1">
    <citation type="submission" date="2023-03" db="EMBL/GenBank/DDBJ databases">
        <title>Mating type loci evolution in Malassezia.</title>
        <authorList>
            <person name="Coelho M.A."/>
        </authorList>
    </citation>
    <scope>NUCLEOTIDE SEQUENCE</scope>
    <source>
        <strain evidence="14">CBS 7876</strain>
    </source>
</reference>
<dbReference type="Proteomes" id="UP001214603">
    <property type="component" value="Chromosome 1"/>
</dbReference>
<evidence type="ECO:0000313" key="15">
    <source>
        <dbReference type="Proteomes" id="UP001214603"/>
    </source>
</evidence>
<organism evidence="14 15">
    <name type="scientific">Malassezia obtusa</name>
    <dbReference type="NCBI Taxonomy" id="76774"/>
    <lineage>
        <taxon>Eukaryota</taxon>
        <taxon>Fungi</taxon>
        <taxon>Dikarya</taxon>
        <taxon>Basidiomycota</taxon>
        <taxon>Ustilaginomycotina</taxon>
        <taxon>Malasseziomycetes</taxon>
        <taxon>Malasseziales</taxon>
        <taxon>Malasseziaceae</taxon>
        <taxon>Malassezia</taxon>
    </lineage>
</organism>
<dbReference type="AlphaFoldDB" id="A0AAF0IQP4"/>
<keyword evidence="6 12" id="KW-1133">Transmembrane helix</keyword>
<dbReference type="GO" id="GO:0030007">
    <property type="term" value="P:intracellular potassium ion homeostasis"/>
    <property type="evidence" value="ECO:0007669"/>
    <property type="project" value="TreeGrafter"/>
</dbReference>
<gene>
    <name evidence="14" type="ORF">MOBT1_000283</name>
</gene>
<evidence type="ECO:0000256" key="6">
    <source>
        <dbReference type="ARBA" id="ARBA00022989"/>
    </source>
</evidence>
<keyword evidence="4" id="KW-0050">Antiport</keyword>
<protein>
    <recommendedName>
        <fullName evidence="13">Cation/H+ exchanger transmembrane domain-containing protein</fullName>
    </recommendedName>
</protein>
<dbReference type="GO" id="GO:0120029">
    <property type="term" value="P:proton export across plasma membrane"/>
    <property type="evidence" value="ECO:0007669"/>
    <property type="project" value="InterPro"/>
</dbReference>
<keyword evidence="8" id="KW-0406">Ion transport</keyword>
<feature type="compositionally biased region" description="Basic and acidic residues" evidence="11">
    <location>
        <begin position="470"/>
        <end position="480"/>
    </location>
</feature>
<dbReference type="InterPro" id="IPR006153">
    <property type="entry name" value="Cation/H_exchanger_TM"/>
</dbReference>
<evidence type="ECO:0000256" key="10">
    <source>
        <dbReference type="ARBA" id="ARBA00023201"/>
    </source>
</evidence>
<dbReference type="PANTHER" id="PTHR31382:SF4">
    <property type="entry name" value="NA(+)_H(+) ANTIPORTER"/>
    <property type="match status" value="1"/>
</dbReference>
<evidence type="ECO:0000256" key="1">
    <source>
        <dbReference type="ARBA" id="ARBA00004141"/>
    </source>
</evidence>
<evidence type="ECO:0000256" key="2">
    <source>
        <dbReference type="ARBA" id="ARBA00005248"/>
    </source>
</evidence>
<feature type="transmembrane region" description="Helical" evidence="12">
    <location>
        <begin position="71"/>
        <end position="94"/>
    </location>
</feature>
<evidence type="ECO:0000256" key="5">
    <source>
        <dbReference type="ARBA" id="ARBA00022692"/>
    </source>
</evidence>
<feature type="region of interest" description="Disordered" evidence="11">
    <location>
        <begin position="337"/>
        <end position="480"/>
    </location>
</feature>
<keyword evidence="9 12" id="KW-0472">Membrane</keyword>
<dbReference type="EMBL" id="CP119934">
    <property type="protein sequence ID" value="WFD01607.1"/>
    <property type="molecule type" value="Genomic_DNA"/>
</dbReference>
<keyword evidence="5 12" id="KW-0812">Transmembrane</keyword>
<feature type="domain" description="Cation/H+ exchanger transmembrane" evidence="13">
    <location>
        <begin position="6"/>
        <end position="168"/>
    </location>
</feature>
<evidence type="ECO:0000259" key="13">
    <source>
        <dbReference type="Pfam" id="PF00999"/>
    </source>
</evidence>
<dbReference type="GO" id="GO:0042391">
    <property type="term" value="P:regulation of membrane potential"/>
    <property type="evidence" value="ECO:0007669"/>
    <property type="project" value="InterPro"/>
</dbReference>
<keyword evidence="10" id="KW-0739">Sodium transport</keyword>
<keyword evidence="15" id="KW-1185">Reference proteome</keyword>
<dbReference type="GO" id="GO:0005886">
    <property type="term" value="C:plasma membrane"/>
    <property type="evidence" value="ECO:0007669"/>
    <property type="project" value="InterPro"/>
</dbReference>